<dbReference type="RefSeq" id="WP_260698551.1">
    <property type="nucleotide sequence ID" value="NZ_JACHEB010000015.1"/>
</dbReference>
<comment type="similarity">
    <text evidence="6">Belongs to the DyP-type peroxidase family.</text>
</comment>
<dbReference type="InterPro" id="IPR006314">
    <property type="entry name" value="Dyp_peroxidase"/>
</dbReference>
<comment type="cofactor">
    <cofactor evidence="1">
        <name>heme b</name>
        <dbReference type="ChEBI" id="CHEBI:60344"/>
    </cofactor>
</comment>
<dbReference type="Proteomes" id="UP000535182">
    <property type="component" value="Unassembled WGS sequence"/>
</dbReference>
<evidence type="ECO:0000259" key="8">
    <source>
        <dbReference type="Pfam" id="PF04261"/>
    </source>
</evidence>
<dbReference type="InterPro" id="IPR048327">
    <property type="entry name" value="Dyp_perox_N"/>
</dbReference>
<sequence>MKKTMDTPGELNEIVLPQTVVGPLTRSAIFLVLCIPQDEDAYARLRDFCAGLSGLIRAVEFRDVEAGLTCVAGFGSDAWDNLFGAPRPAELHPFRRICSGGRDAVSTPGDIFFHIRAKRPDLCFELATQIMDSIGDIVSVADEVHGFRYFDDRDVIGFVDGTENPRGDAARDTAVVGSEDPAFAGGSYVIVQKYLHDLKAWNSLPVEMQERIIGRRKLSDIELSDAEKPTYAHNALTNIEENGRQLQILRDNMPFGRPGHGEFGTYFIGYSRTPRITETMLENMFVGRPPGNYDRLLDFSRPVTGSLFFVPSATFLDNVTPDAPEDAKAPSAEPPSSPPSPGAVHDTSLKIGSLKGEKDE</sequence>
<dbReference type="Pfam" id="PF20628">
    <property type="entry name" value="Dyp_perox_C"/>
    <property type="match status" value="1"/>
</dbReference>
<feature type="domain" description="Dyp-type peroxidase C-terminal" evidence="9">
    <location>
        <begin position="151"/>
        <end position="314"/>
    </location>
</feature>
<dbReference type="GO" id="GO:0005829">
    <property type="term" value="C:cytosol"/>
    <property type="evidence" value="ECO:0007669"/>
    <property type="project" value="TreeGrafter"/>
</dbReference>
<dbReference type="PANTHER" id="PTHR30521:SF0">
    <property type="entry name" value="DYP-TYPE PEROXIDASE FAMILY PROTEIN"/>
    <property type="match status" value="1"/>
</dbReference>
<keyword evidence="4" id="KW-0560">Oxidoreductase</keyword>
<dbReference type="GO" id="GO:0020037">
    <property type="term" value="F:heme binding"/>
    <property type="evidence" value="ECO:0007669"/>
    <property type="project" value="InterPro"/>
</dbReference>
<evidence type="ECO:0000256" key="5">
    <source>
        <dbReference type="ARBA" id="ARBA00023004"/>
    </source>
</evidence>
<dbReference type="InterPro" id="IPR011008">
    <property type="entry name" value="Dimeric_a/b-barrel"/>
</dbReference>
<comment type="caution">
    <text evidence="10">The sequence shown here is derived from an EMBL/GenBank/DDBJ whole genome shotgun (WGS) entry which is preliminary data.</text>
</comment>
<evidence type="ECO:0000313" key="10">
    <source>
        <dbReference type="EMBL" id="MBB5331482.1"/>
    </source>
</evidence>
<accession>A0A9X0QJ65</accession>
<protein>
    <submittedName>
        <fullName evidence="10">Iron-dependent peroxidase</fullName>
    </submittedName>
</protein>
<reference evidence="10 11" key="1">
    <citation type="submission" date="2020-08" db="EMBL/GenBank/DDBJ databases">
        <title>Genomic Encyclopedia of Type Strains, Phase IV (KMG-V): Genome sequencing to study the core and pangenomes of soil and plant-associated prokaryotes.</title>
        <authorList>
            <person name="Whitman W."/>
        </authorList>
    </citation>
    <scope>NUCLEOTIDE SEQUENCE [LARGE SCALE GENOMIC DNA]</scope>
    <source>
        <strain evidence="10 11">X5P2</strain>
    </source>
</reference>
<feature type="region of interest" description="Disordered" evidence="7">
    <location>
        <begin position="319"/>
        <end position="360"/>
    </location>
</feature>
<feature type="compositionally biased region" description="Pro residues" evidence="7">
    <location>
        <begin position="332"/>
        <end position="341"/>
    </location>
</feature>
<dbReference type="Pfam" id="PF04261">
    <property type="entry name" value="Dyp_perox_N"/>
    <property type="match status" value="1"/>
</dbReference>
<evidence type="ECO:0000256" key="7">
    <source>
        <dbReference type="SAM" id="MobiDB-lite"/>
    </source>
</evidence>
<dbReference type="EMBL" id="JACHEB010000015">
    <property type="protein sequence ID" value="MBB5331482.1"/>
    <property type="molecule type" value="Genomic_DNA"/>
</dbReference>
<evidence type="ECO:0000313" key="11">
    <source>
        <dbReference type="Proteomes" id="UP000535182"/>
    </source>
</evidence>
<keyword evidence="3" id="KW-0479">Metal-binding</keyword>
<keyword evidence="2 10" id="KW-0575">Peroxidase</keyword>
<gene>
    <name evidence="10" type="ORF">HDF14_005129</name>
</gene>
<dbReference type="GO" id="GO:0004601">
    <property type="term" value="F:peroxidase activity"/>
    <property type="evidence" value="ECO:0007669"/>
    <property type="project" value="UniProtKB-KW"/>
</dbReference>
<dbReference type="SUPFAM" id="SSF54909">
    <property type="entry name" value="Dimeric alpha+beta barrel"/>
    <property type="match status" value="1"/>
</dbReference>
<evidence type="ECO:0000259" key="9">
    <source>
        <dbReference type="Pfam" id="PF20628"/>
    </source>
</evidence>
<dbReference type="InterPro" id="IPR048328">
    <property type="entry name" value="Dyp_perox_C"/>
</dbReference>
<evidence type="ECO:0000256" key="3">
    <source>
        <dbReference type="ARBA" id="ARBA00022723"/>
    </source>
</evidence>
<dbReference type="GO" id="GO:0046872">
    <property type="term" value="F:metal ion binding"/>
    <property type="evidence" value="ECO:0007669"/>
    <property type="project" value="UniProtKB-KW"/>
</dbReference>
<dbReference type="PROSITE" id="PS51404">
    <property type="entry name" value="DYP_PEROXIDASE"/>
    <property type="match status" value="1"/>
</dbReference>
<dbReference type="AlphaFoldDB" id="A0A9X0QJ65"/>
<keyword evidence="5" id="KW-0408">Iron</keyword>
<evidence type="ECO:0000256" key="1">
    <source>
        <dbReference type="ARBA" id="ARBA00001970"/>
    </source>
</evidence>
<proteinExistence type="inferred from homology"/>
<feature type="domain" description="Dyp-type peroxidase N-terminal" evidence="8">
    <location>
        <begin position="18"/>
        <end position="148"/>
    </location>
</feature>
<dbReference type="NCBIfam" id="TIGR01413">
    <property type="entry name" value="Dyp_perox_fam"/>
    <property type="match status" value="1"/>
</dbReference>
<evidence type="ECO:0000256" key="4">
    <source>
        <dbReference type="ARBA" id="ARBA00023002"/>
    </source>
</evidence>
<evidence type="ECO:0000256" key="2">
    <source>
        <dbReference type="ARBA" id="ARBA00022559"/>
    </source>
</evidence>
<organism evidence="10 11">
    <name type="scientific">Tunturiibacter gelidiferens</name>
    <dbReference type="NCBI Taxonomy" id="3069689"/>
    <lineage>
        <taxon>Bacteria</taxon>
        <taxon>Pseudomonadati</taxon>
        <taxon>Acidobacteriota</taxon>
        <taxon>Terriglobia</taxon>
        <taxon>Terriglobales</taxon>
        <taxon>Acidobacteriaceae</taxon>
        <taxon>Tunturiibacter</taxon>
    </lineage>
</organism>
<name>A0A9X0QJ65_9BACT</name>
<dbReference type="PANTHER" id="PTHR30521">
    <property type="entry name" value="DEFERROCHELATASE/PEROXIDASE"/>
    <property type="match status" value="1"/>
</dbReference>
<keyword evidence="11" id="KW-1185">Reference proteome</keyword>
<evidence type="ECO:0000256" key="6">
    <source>
        <dbReference type="ARBA" id="ARBA00025737"/>
    </source>
</evidence>